<sequence length="110" mass="12325">MSRIRYSRNSGVMALTLKIWIQVNLQSILISFFPIVLVRNIQLSANSLLSLSQCCYSCRKENNCSDHNKGGFWIAKNLKNLQKPQKRTSSRLTIPAVGLCKPPTSALLTS</sequence>
<evidence type="ECO:0000313" key="2">
    <source>
        <dbReference type="Proteomes" id="UP001295684"/>
    </source>
</evidence>
<dbReference type="EMBL" id="CAMPGE010027725">
    <property type="protein sequence ID" value="CAI2385335.1"/>
    <property type="molecule type" value="Genomic_DNA"/>
</dbReference>
<name>A0AAD1Y5U9_EUPCR</name>
<evidence type="ECO:0000313" key="1">
    <source>
        <dbReference type="EMBL" id="CAI2385335.1"/>
    </source>
</evidence>
<reference evidence="1" key="1">
    <citation type="submission" date="2023-07" db="EMBL/GenBank/DDBJ databases">
        <authorList>
            <consortium name="AG Swart"/>
            <person name="Singh M."/>
            <person name="Singh A."/>
            <person name="Seah K."/>
            <person name="Emmerich C."/>
        </authorList>
    </citation>
    <scope>NUCLEOTIDE SEQUENCE</scope>
    <source>
        <strain evidence="1">DP1</strain>
    </source>
</reference>
<accession>A0AAD1Y5U9</accession>
<dbReference type="Proteomes" id="UP001295684">
    <property type="component" value="Unassembled WGS sequence"/>
</dbReference>
<protein>
    <submittedName>
        <fullName evidence="1">Uncharacterized protein</fullName>
    </submittedName>
</protein>
<organism evidence="1 2">
    <name type="scientific">Euplotes crassus</name>
    <dbReference type="NCBI Taxonomy" id="5936"/>
    <lineage>
        <taxon>Eukaryota</taxon>
        <taxon>Sar</taxon>
        <taxon>Alveolata</taxon>
        <taxon>Ciliophora</taxon>
        <taxon>Intramacronucleata</taxon>
        <taxon>Spirotrichea</taxon>
        <taxon>Hypotrichia</taxon>
        <taxon>Euplotida</taxon>
        <taxon>Euplotidae</taxon>
        <taxon>Moneuplotes</taxon>
    </lineage>
</organism>
<proteinExistence type="predicted"/>
<gene>
    <name evidence="1" type="ORF">ECRASSUSDP1_LOCUS26892</name>
</gene>
<dbReference type="AlphaFoldDB" id="A0AAD1Y5U9"/>
<keyword evidence="2" id="KW-1185">Reference proteome</keyword>
<comment type="caution">
    <text evidence="1">The sequence shown here is derived from an EMBL/GenBank/DDBJ whole genome shotgun (WGS) entry which is preliminary data.</text>
</comment>